<dbReference type="Proteomes" id="UP000283958">
    <property type="component" value="Unassembled WGS sequence"/>
</dbReference>
<evidence type="ECO:0000313" key="4">
    <source>
        <dbReference type="Proteomes" id="UP000283958"/>
    </source>
</evidence>
<protein>
    <submittedName>
        <fullName evidence="3">Uncharacterized protein</fullName>
    </submittedName>
</protein>
<sequence length="139" mass="15603">MLQEFFSKEVQVINYARGGRSSRPFWEEGRWDKVKENISSGDYEECSSSKKVPVVDMTALTKEFVEDLGVDATIQQIYLPTDGTHTQATGAACYTRIVAHDLVHQGILSEYIDSEVPMVLNPTLLDFGTIYIGNESTFK</sequence>
<accession>A0A415DE70</accession>
<gene>
    <name evidence="3" type="ORF">DW105_15805</name>
</gene>
<dbReference type="InterPro" id="IPR036514">
    <property type="entry name" value="SGNH_hydro_sf"/>
</dbReference>
<evidence type="ECO:0000313" key="3">
    <source>
        <dbReference type="EMBL" id="RHJ74046.1"/>
    </source>
</evidence>
<evidence type="ECO:0000256" key="1">
    <source>
        <dbReference type="ARBA" id="ARBA00008668"/>
    </source>
</evidence>
<evidence type="ECO:0000256" key="2">
    <source>
        <dbReference type="ARBA" id="ARBA00022801"/>
    </source>
</evidence>
<dbReference type="SUPFAM" id="SSF52266">
    <property type="entry name" value="SGNH hydrolase"/>
    <property type="match status" value="2"/>
</dbReference>
<comment type="similarity">
    <text evidence="1">Belongs to the 'GDSL' lipolytic enzyme family.</text>
</comment>
<dbReference type="GO" id="GO:0016788">
    <property type="term" value="F:hydrolase activity, acting on ester bonds"/>
    <property type="evidence" value="ECO:0007669"/>
    <property type="project" value="UniProtKB-ARBA"/>
</dbReference>
<dbReference type="RefSeq" id="WP_118327852.1">
    <property type="nucleotide sequence ID" value="NZ_JAQCYB010000017.1"/>
</dbReference>
<keyword evidence="2" id="KW-0378">Hydrolase</keyword>
<reference evidence="3 4" key="1">
    <citation type="submission" date="2018-08" db="EMBL/GenBank/DDBJ databases">
        <title>A genome reference for cultivated species of the human gut microbiota.</title>
        <authorList>
            <person name="Zou Y."/>
            <person name="Xue W."/>
            <person name="Luo G."/>
        </authorList>
    </citation>
    <scope>NUCLEOTIDE SEQUENCE [LARGE SCALE GENOMIC DNA]</scope>
    <source>
        <strain evidence="3 4">AM09-18</strain>
    </source>
</reference>
<comment type="caution">
    <text evidence="3">The sequence shown here is derived from an EMBL/GenBank/DDBJ whole genome shotgun (WGS) entry which is preliminary data.</text>
</comment>
<dbReference type="PANTHER" id="PTHR43695">
    <property type="entry name" value="PUTATIVE (AFU_ORTHOLOGUE AFUA_2G17250)-RELATED"/>
    <property type="match status" value="1"/>
</dbReference>
<dbReference type="EMBL" id="QRMN01000043">
    <property type="protein sequence ID" value="RHJ74046.1"/>
    <property type="molecule type" value="Genomic_DNA"/>
</dbReference>
<organism evidence="3 4">
    <name type="scientific">Phocaeicola vulgatus</name>
    <name type="common">Bacteroides vulgatus</name>
    <dbReference type="NCBI Taxonomy" id="821"/>
    <lineage>
        <taxon>Bacteria</taxon>
        <taxon>Pseudomonadati</taxon>
        <taxon>Bacteroidota</taxon>
        <taxon>Bacteroidia</taxon>
        <taxon>Bacteroidales</taxon>
        <taxon>Bacteroidaceae</taxon>
        <taxon>Phocaeicola</taxon>
    </lineage>
</organism>
<dbReference type="Gene3D" id="3.40.50.1110">
    <property type="entry name" value="SGNH hydrolase"/>
    <property type="match status" value="2"/>
</dbReference>
<dbReference type="InterPro" id="IPR037459">
    <property type="entry name" value="RhgT-like"/>
</dbReference>
<dbReference type="AlphaFoldDB" id="A0A415DE70"/>
<name>A0A415DE70_PHOVU</name>
<proteinExistence type="inferred from homology"/>
<dbReference type="PANTHER" id="PTHR43695:SF1">
    <property type="entry name" value="RHAMNOGALACTURONAN ACETYLESTERASE"/>
    <property type="match status" value="1"/>
</dbReference>